<keyword evidence="2" id="KW-1185">Reference proteome</keyword>
<proteinExistence type="predicted"/>
<gene>
    <name evidence="1" type="ORF">DOTSEDRAFT_32134</name>
</gene>
<reference evidence="1 2" key="2">
    <citation type="journal article" date="2012" name="PLoS Pathog.">
        <title>Diverse lifestyles and strategies of plant pathogenesis encoded in the genomes of eighteen Dothideomycetes fungi.</title>
        <authorList>
            <person name="Ohm R.A."/>
            <person name="Feau N."/>
            <person name="Henrissat B."/>
            <person name="Schoch C.L."/>
            <person name="Horwitz B.A."/>
            <person name="Barry K.W."/>
            <person name="Condon B.J."/>
            <person name="Copeland A.C."/>
            <person name="Dhillon B."/>
            <person name="Glaser F."/>
            <person name="Hesse C.N."/>
            <person name="Kosti I."/>
            <person name="LaButti K."/>
            <person name="Lindquist E.A."/>
            <person name="Lucas S."/>
            <person name="Salamov A.A."/>
            <person name="Bradshaw R.E."/>
            <person name="Ciuffetti L."/>
            <person name="Hamelin R.C."/>
            <person name="Kema G.H.J."/>
            <person name="Lawrence C."/>
            <person name="Scott J.A."/>
            <person name="Spatafora J.W."/>
            <person name="Turgeon B.G."/>
            <person name="de Wit P.J.G.M."/>
            <person name="Zhong S."/>
            <person name="Goodwin S.B."/>
            <person name="Grigoriev I.V."/>
        </authorList>
    </citation>
    <scope>NUCLEOTIDE SEQUENCE [LARGE SCALE GENOMIC DNA]</scope>
    <source>
        <strain evidence="2">NZE10 / CBS 128990</strain>
    </source>
</reference>
<organism evidence="1 2">
    <name type="scientific">Dothistroma septosporum (strain NZE10 / CBS 128990)</name>
    <name type="common">Red band needle blight fungus</name>
    <name type="synonym">Mycosphaerella pini</name>
    <dbReference type="NCBI Taxonomy" id="675120"/>
    <lineage>
        <taxon>Eukaryota</taxon>
        <taxon>Fungi</taxon>
        <taxon>Dikarya</taxon>
        <taxon>Ascomycota</taxon>
        <taxon>Pezizomycotina</taxon>
        <taxon>Dothideomycetes</taxon>
        <taxon>Dothideomycetidae</taxon>
        <taxon>Mycosphaerellales</taxon>
        <taxon>Mycosphaerellaceae</taxon>
        <taxon>Dothistroma</taxon>
    </lineage>
</organism>
<protein>
    <submittedName>
        <fullName evidence="1">Uncharacterized protein</fullName>
    </submittedName>
</protein>
<dbReference type="HOGENOM" id="CLU_2263658_0_0_1"/>
<dbReference type="AlphaFoldDB" id="N1PZV3"/>
<evidence type="ECO:0000313" key="1">
    <source>
        <dbReference type="EMBL" id="EME47749.1"/>
    </source>
</evidence>
<reference evidence="2" key="1">
    <citation type="journal article" date="2012" name="PLoS Genet.">
        <title>The genomes of the fungal plant pathogens Cladosporium fulvum and Dothistroma septosporum reveal adaptation to different hosts and lifestyles but also signatures of common ancestry.</title>
        <authorList>
            <person name="de Wit P.J.G.M."/>
            <person name="van der Burgt A."/>
            <person name="Oekmen B."/>
            <person name="Stergiopoulos I."/>
            <person name="Abd-Elsalam K.A."/>
            <person name="Aerts A.L."/>
            <person name="Bahkali A.H."/>
            <person name="Beenen H.G."/>
            <person name="Chettri P."/>
            <person name="Cox M.P."/>
            <person name="Datema E."/>
            <person name="de Vries R.P."/>
            <person name="Dhillon B."/>
            <person name="Ganley A.R."/>
            <person name="Griffiths S.A."/>
            <person name="Guo Y."/>
            <person name="Hamelin R.C."/>
            <person name="Henrissat B."/>
            <person name="Kabir M.S."/>
            <person name="Jashni M.K."/>
            <person name="Kema G."/>
            <person name="Klaubauf S."/>
            <person name="Lapidus A."/>
            <person name="Levasseur A."/>
            <person name="Lindquist E."/>
            <person name="Mehrabi R."/>
            <person name="Ohm R.A."/>
            <person name="Owen T.J."/>
            <person name="Salamov A."/>
            <person name="Schwelm A."/>
            <person name="Schijlen E."/>
            <person name="Sun H."/>
            <person name="van den Burg H.A."/>
            <person name="van Ham R.C.H.J."/>
            <person name="Zhang S."/>
            <person name="Goodwin S.B."/>
            <person name="Grigoriev I.V."/>
            <person name="Collemare J."/>
            <person name="Bradshaw R.E."/>
        </authorList>
    </citation>
    <scope>NUCLEOTIDE SEQUENCE [LARGE SCALE GENOMIC DNA]</scope>
    <source>
        <strain evidence="2">NZE10 / CBS 128990</strain>
    </source>
</reference>
<dbReference type="Proteomes" id="UP000016933">
    <property type="component" value="Unassembled WGS sequence"/>
</dbReference>
<evidence type="ECO:0000313" key="2">
    <source>
        <dbReference type="Proteomes" id="UP000016933"/>
    </source>
</evidence>
<accession>N1PZV3</accession>
<name>N1PZV3_DOTSN</name>
<sequence length="103" mass="11429">MSKLHSLSPAALSRSRLPVRSRHWHIRRARDKATARSGALMGVVQWARWQWSTPGAVDVGADGVQTQEMHRVVVDSAYEKKPPGSLTLPVALTNDALDPRRHS</sequence>
<dbReference type="EMBL" id="KB446536">
    <property type="protein sequence ID" value="EME47749.1"/>
    <property type="molecule type" value="Genomic_DNA"/>
</dbReference>